<evidence type="ECO:0000256" key="3">
    <source>
        <dbReference type="ARBA" id="ARBA00022833"/>
    </source>
</evidence>
<dbReference type="GO" id="GO:0034244">
    <property type="term" value="P:negative regulation of transcription elongation by RNA polymerase II"/>
    <property type="evidence" value="ECO:0007669"/>
    <property type="project" value="InterPro"/>
</dbReference>
<reference evidence="8" key="1">
    <citation type="journal article" date="2019" name="Gigascience">
        <title>De novo genome assembly of the endangered Acer yangbiense, a plant species with extremely small populations endemic to Yunnan Province, China.</title>
        <authorList>
            <person name="Yang J."/>
            <person name="Wariss H.M."/>
            <person name="Tao L."/>
            <person name="Zhang R."/>
            <person name="Yun Q."/>
            <person name="Hollingsworth P."/>
            <person name="Dao Z."/>
            <person name="Luo G."/>
            <person name="Guo H."/>
            <person name="Ma Y."/>
            <person name="Sun W."/>
        </authorList>
    </citation>
    <scope>NUCLEOTIDE SEQUENCE [LARGE SCALE GENOMIC DNA]</scope>
    <source>
        <strain evidence="8">cv. Malutang</strain>
    </source>
</reference>
<dbReference type="GO" id="GO:0140566">
    <property type="term" value="F:histone reader activity"/>
    <property type="evidence" value="ECO:0007669"/>
    <property type="project" value="InterPro"/>
</dbReference>
<dbReference type="EMBL" id="VAHF01000011">
    <property type="protein sequence ID" value="TXG51595.1"/>
    <property type="molecule type" value="Genomic_DNA"/>
</dbReference>
<evidence type="ECO:0000256" key="1">
    <source>
        <dbReference type="ARBA" id="ARBA00022723"/>
    </source>
</evidence>
<proteinExistence type="predicted"/>
<dbReference type="Proteomes" id="UP000323000">
    <property type="component" value="Chromosome 11"/>
</dbReference>
<comment type="caution">
    <text evidence="7">The sequence shown here is derived from an EMBL/GenBank/DDBJ whole genome shotgun (WGS) entry which is preliminary data.</text>
</comment>
<dbReference type="GO" id="GO:0008270">
    <property type="term" value="F:zinc ion binding"/>
    <property type="evidence" value="ECO:0007669"/>
    <property type="project" value="UniProtKB-KW"/>
</dbReference>
<evidence type="ECO:0000256" key="4">
    <source>
        <dbReference type="ARBA" id="ARBA00023015"/>
    </source>
</evidence>
<dbReference type="InterPro" id="IPR049914">
    <property type="entry name" value="PHD1-3/5-6"/>
</dbReference>
<dbReference type="InterPro" id="IPR056280">
    <property type="entry name" value="AIPP2-like_SPOC"/>
</dbReference>
<keyword evidence="8" id="KW-1185">Reference proteome</keyword>
<keyword evidence="2" id="KW-0863">Zinc-finger</keyword>
<keyword evidence="1" id="KW-0479">Metal-binding</keyword>
<evidence type="ECO:0000313" key="8">
    <source>
        <dbReference type="Proteomes" id="UP000323000"/>
    </source>
</evidence>
<accession>A0A5C7H4L2</accession>
<evidence type="ECO:0000256" key="2">
    <source>
        <dbReference type="ARBA" id="ARBA00022771"/>
    </source>
</evidence>
<evidence type="ECO:0000259" key="6">
    <source>
        <dbReference type="Pfam" id="PF23121"/>
    </source>
</evidence>
<gene>
    <name evidence="7" type="ORF">EZV62_024119</name>
</gene>
<keyword evidence="5" id="KW-0804">Transcription</keyword>
<dbReference type="Pfam" id="PF23121">
    <property type="entry name" value="SPOC_AIPP2"/>
    <property type="match status" value="1"/>
</dbReference>
<keyword evidence="3" id="KW-0862">Zinc</keyword>
<sequence>MQKRDSMNSDKTSSLLRWSCEPFNQIYLVGCRICGSGFYKMVEPCDVCGGIGSADKIVTCFHCEKARQHVYCLQELHHEASTSHEVSGEAIKLSSGSQKVKLSSLNAAFLLSVLGKHWYVCEEEPIDFLVPANKVKTSNTNVMNPAKFTSSPSMYALPVTTGGICHADVHSKGLDIKEINLKSLPKCEMYNSFSSTSDATWCGSFEIINMRSSCKFYDGFHAFLPRKVHCKTLEFSKQMPGVLLCSLLPRSHIYLELFRNDSPNMDDTELFFFPGNFQRSKEQYVSLLGIMEMQDLVLKSCVDSFELLIFSSKSLNANSVEFKLGSFLWGLYRNVKGNPAVSLLTHDVESCNVRNEINSAVKTEPYDHPDVPTGFPRRAADATAARYLSSPARGG</sequence>
<organism evidence="7 8">
    <name type="scientific">Acer yangbiense</name>
    <dbReference type="NCBI Taxonomy" id="1000413"/>
    <lineage>
        <taxon>Eukaryota</taxon>
        <taxon>Viridiplantae</taxon>
        <taxon>Streptophyta</taxon>
        <taxon>Embryophyta</taxon>
        <taxon>Tracheophyta</taxon>
        <taxon>Spermatophyta</taxon>
        <taxon>Magnoliopsida</taxon>
        <taxon>eudicotyledons</taxon>
        <taxon>Gunneridae</taxon>
        <taxon>Pentapetalae</taxon>
        <taxon>rosids</taxon>
        <taxon>malvids</taxon>
        <taxon>Sapindales</taxon>
        <taxon>Sapindaceae</taxon>
        <taxon>Hippocastanoideae</taxon>
        <taxon>Acereae</taxon>
        <taxon>Acer</taxon>
    </lineage>
</organism>
<dbReference type="OrthoDB" id="651601at2759"/>
<feature type="domain" description="AIPP2-like SPOC-like" evidence="6">
    <location>
        <begin position="201"/>
        <end position="332"/>
    </location>
</feature>
<name>A0A5C7H4L2_9ROSI</name>
<evidence type="ECO:0000313" key="7">
    <source>
        <dbReference type="EMBL" id="TXG51595.1"/>
    </source>
</evidence>
<dbReference type="AlphaFoldDB" id="A0A5C7H4L2"/>
<dbReference type="PANTHER" id="PTHR33304:SF36">
    <property type="entry name" value="GB|AAF26970.1-RELATED"/>
    <property type="match status" value="1"/>
</dbReference>
<dbReference type="PANTHER" id="PTHR33304">
    <property type="match status" value="1"/>
</dbReference>
<evidence type="ECO:0000256" key="5">
    <source>
        <dbReference type="ARBA" id="ARBA00023163"/>
    </source>
</evidence>
<protein>
    <recommendedName>
        <fullName evidence="6">AIPP2-like SPOC-like domain-containing protein</fullName>
    </recommendedName>
</protein>
<keyword evidence="4" id="KW-0805">Transcription regulation</keyword>